<dbReference type="InterPro" id="IPR002938">
    <property type="entry name" value="FAD-bd"/>
</dbReference>
<dbReference type="Gene3D" id="3.50.50.60">
    <property type="entry name" value="FAD/NAD(P)-binding domain"/>
    <property type="match status" value="1"/>
</dbReference>
<feature type="domain" description="FAD-binding" evidence="7">
    <location>
        <begin position="5"/>
        <end position="356"/>
    </location>
</feature>
<evidence type="ECO:0000256" key="4">
    <source>
        <dbReference type="ARBA" id="ARBA00023002"/>
    </source>
</evidence>
<dbReference type="GeneID" id="93651422"/>
<evidence type="ECO:0000256" key="5">
    <source>
        <dbReference type="ARBA" id="ARBA00023033"/>
    </source>
</evidence>
<evidence type="ECO:0000256" key="2">
    <source>
        <dbReference type="ARBA" id="ARBA00022630"/>
    </source>
</evidence>
<dbReference type="PANTHER" id="PTHR13789">
    <property type="entry name" value="MONOOXYGENASE"/>
    <property type="match status" value="1"/>
</dbReference>
<dbReference type="PANTHER" id="PTHR13789:SF147">
    <property type="entry name" value="PUTATIVE (AFU_ORTHOLOGUE AFUA_2G01950)-RELATED"/>
    <property type="match status" value="1"/>
</dbReference>
<evidence type="ECO:0000313" key="9">
    <source>
        <dbReference type="Proteomes" id="UP000669133"/>
    </source>
</evidence>
<evidence type="ECO:0000256" key="3">
    <source>
        <dbReference type="ARBA" id="ARBA00022827"/>
    </source>
</evidence>
<dbReference type="SUPFAM" id="SSF51905">
    <property type="entry name" value="FAD/NAD(P)-binding domain"/>
    <property type="match status" value="1"/>
</dbReference>
<keyword evidence="9" id="KW-1185">Reference proteome</keyword>
<evidence type="ECO:0000256" key="6">
    <source>
        <dbReference type="SAM" id="MobiDB-lite"/>
    </source>
</evidence>
<dbReference type="GO" id="GO:0071949">
    <property type="term" value="F:FAD binding"/>
    <property type="evidence" value="ECO:0007669"/>
    <property type="project" value="InterPro"/>
</dbReference>
<comment type="caution">
    <text evidence="8">The sequence shown here is derived from an EMBL/GenBank/DDBJ whole genome shotgun (WGS) entry which is preliminary data.</text>
</comment>
<dbReference type="InterPro" id="IPR050493">
    <property type="entry name" value="FAD-dep_Monooxygenase_BioMet"/>
</dbReference>
<dbReference type="AlphaFoldDB" id="A0A8H7ZHQ6"/>
<accession>A0A8H7ZHQ6</accession>
<dbReference type="Proteomes" id="UP000669133">
    <property type="component" value="Unassembled WGS sequence"/>
</dbReference>
<feature type="compositionally biased region" description="Basic and acidic residues" evidence="6">
    <location>
        <begin position="378"/>
        <end position="389"/>
    </location>
</feature>
<protein>
    <recommendedName>
        <fullName evidence="7">FAD-binding domain-containing protein</fullName>
    </recommendedName>
</protein>
<dbReference type="GO" id="GO:0004497">
    <property type="term" value="F:monooxygenase activity"/>
    <property type="evidence" value="ECO:0007669"/>
    <property type="project" value="UniProtKB-KW"/>
</dbReference>
<keyword evidence="2" id="KW-0285">Flavoprotein</keyword>
<evidence type="ECO:0000259" key="7">
    <source>
        <dbReference type="Pfam" id="PF01494"/>
    </source>
</evidence>
<dbReference type="InterPro" id="IPR036188">
    <property type="entry name" value="FAD/NAD-bd_sf"/>
</dbReference>
<dbReference type="Pfam" id="PF01494">
    <property type="entry name" value="FAD_binding_3"/>
    <property type="match status" value="1"/>
</dbReference>
<dbReference type="OrthoDB" id="16820at2759"/>
<dbReference type="EMBL" id="JAEOAQ010000003">
    <property type="protein sequence ID" value="KAG5419026.1"/>
    <property type="molecule type" value="Genomic_DNA"/>
</dbReference>
<dbReference type="FunFam" id="3.50.50.60:FF:000115">
    <property type="entry name" value="Salicylate hydroxylase, putative"/>
    <property type="match status" value="1"/>
</dbReference>
<dbReference type="SUPFAM" id="SSF54373">
    <property type="entry name" value="FAD-linked reductases, C-terminal domain"/>
    <property type="match status" value="1"/>
</dbReference>
<proteinExistence type="inferred from homology"/>
<comment type="similarity">
    <text evidence="1">Belongs to the paxM FAD-dependent monooxygenase family.</text>
</comment>
<keyword evidence="4" id="KW-0560">Oxidoreductase</keyword>
<sequence length="416" mass="46515">MVSFNVIVCGGGLGGLAAAIGLKRKGHKVTILEGSTTLSEVGAGIQMPPNSVRILKEYGVFDRFEKYITKPKSIILRRYDTGVALSTTPLDPDMTNLYGNPYLLIHRADYQRLLYEAALELGIEYKKGCRVYEVDQYSATVILENGERYSACDLIVGADGIRSRVRDTAVVPEEIVHPTPSFNCAFRATVPRAEMMSDPAIAHLMTDINSNCWIGYRRHVMAYPIRNGEMYNIVMSHPGEAAAGKWNEPGDLDEMKDQFKTFDPVVRQLLTHVKSTLKWVLADLPKLPRWVPKSGKVVLIGDAAHAMLPYLAQGAAQAIEDGATLAAVLQRCGSTADIPSALQQYEKRRKRRAEQIQLGGRRNNDMWHLPDGDEQEERDALMKAKDGHSPDKWADKEFQRWLFGWNAFTDGYESKL</sequence>
<feature type="region of interest" description="Disordered" evidence="6">
    <location>
        <begin position="361"/>
        <end position="389"/>
    </location>
</feature>
<name>A0A8H7ZHQ6_9ASCO</name>
<organism evidence="8 9">
    <name type="scientific">Candida metapsilosis</name>
    <dbReference type="NCBI Taxonomy" id="273372"/>
    <lineage>
        <taxon>Eukaryota</taxon>
        <taxon>Fungi</taxon>
        <taxon>Dikarya</taxon>
        <taxon>Ascomycota</taxon>
        <taxon>Saccharomycotina</taxon>
        <taxon>Pichiomycetes</taxon>
        <taxon>Debaryomycetaceae</taxon>
        <taxon>Candida/Lodderomyces clade</taxon>
        <taxon>Candida</taxon>
    </lineage>
</organism>
<reference evidence="8 9" key="1">
    <citation type="submission" date="2020-12" db="EMBL/GenBank/DDBJ databases">
        <title>Effect of drift, selection, and recombination on the evolution of hybrid genomes in Candida yeast pathogens.</title>
        <authorList>
            <person name="Mixao V."/>
            <person name="Ksiezopolska E."/>
            <person name="Saus E."/>
            <person name="Boekhout T."/>
            <person name="Gacser A."/>
            <person name="Gabaldon T."/>
        </authorList>
    </citation>
    <scope>NUCLEOTIDE SEQUENCE [LARGE SCALE GENOMIC DNA]</scope>
    <source>
        <strain evidence="8 9">BP57</strain>
    </source>
</reference>
<keyword evidence="5" id="KW-0503">Monooxygenase</keyword>
<evidence type="ECO:0000313" key="8">
    <source>
        <dbReference type="EMBL" id="KAG5419026.1"/>
    </source>
</evidence>
<dbReference type="PRINTS" id="PR00420">
    <property type="entry name" value="RNGMNOXGNASE"/>
</dbReference>
<gene>
    <name evidence="8" type="ORF">I9W82_002793</name>
</gene>
<dbReference type="RefSeq" id="XP_067548142.1">
    <property type="nucleotide sequence ID" value="XM_067691687.1"/>
</dbReference>
<keyword evidence="3" id="KW-0274">FAD</keyword>
<feature type="compositionally biased region" description="Basic and acidic residues" evidence="6">
    <location>
        <begin position="362"/>
        <end position="371"/>
    </location>
</feature>
<evidence type="ECO:0000256" key="1">
    <source>
        <dbReference type="ARBA" id="ARBA00007992"/>
    </source>
</evidence>